<reference evidence="1" key="1">
    <citation type="submission" date="2020-05" db="EMBL/GenBank/DDBJ databases">
        <title>Large-scale comparative analyses of tick genomes elucidate their genetic diversity and vector capacities.</title>
        <authorList>
            <person name="Jia N."/>
            <person name="Wang J."/>
            <person name="Shi W."/>
            <person name="Du L."/>
            <person name="Sun Y."/>
            <person name="Zhan W."/>
            <person name="Jiang J."/>
            <person name="Wang Q."/>
            <person name="Zhang B."/>
            <person name="Ji P."/>
            <person name="Sakyi L.B."/>
            <person name="Cui X."/>
            <person name="Yuan T."/>
            <person name="Jiang B."/>
            <person name="Yang W."/>
            <person name="Lam T.T.-Y."/>
            <person name="Chang Q."/>
            <person name="Ding S."/>
            <person name="Wang X."/>
            <person name="Zhu J."/>
            <person name="Ruan X."/>
            <person name="Zhao L."/>
            <person name="Wei J."/>
            <person name="Que T."/>
            <person name="Du C."/>
            <person name="Cheng J."/>
            <person name="Dai P."/>
            <person name="Han X."/>
            <person name="Huang E."/>
            <person name="Gao Y."/>
            <person name="Liu J."/>
            <person name="Shao H."/>
            <person name="Ye R."/>
            <person name="Li L."/>
            <person name="Wei W."/>
            <person name="Wang X."/>
            <person name="Wang C."/>
            <person name="Yang T."/>
            <person name="Huo Q."/>
            <person name="Li W."/>
            <person name="Guo W."/>
            <person name="Chen H."/>
            <person name="Zhou L."/>
            <person name="Ni X."/>
            <person name="Tian J."/>
            <person name="Zhou Y."/>
            <person name="Sheng Y."/>
            <person name="Liu T."/>
            <person name="Pan Y."/>
            <person name="Xia L."/>
            <person name="Li J."/>
            <person name="Zhao F."/>
            <person name="Cao W."/>
        </authorList>
    </citation>
    <scope>NUCLEOTIDE SEQUENCE</scope>
    <source>
        <strain evidence="1">Dsil-2018</strain>
    </source>
</reference>
<name>A0ACB8CK93_DERSI</name>
<keyword evidence="2" id="KW-1185">Reference proteome</keyword>
<comment type="caution">
    <text evidence="1">The sequence shown here is derived from an EMBL/GenBank/DDBJ whole genome shotgun (WGS) entry which is preliminary data.</text>
</comment>
<sequence>MAKSWSTLTNVVSTGAAEVPGDDGLLPEPNDGDGRPTEKSRPATPLTRFRRAPLPQLPRGDLKVVVRPRGGFDISKETPRRLFTAICAATKIPLQEALAQDQVRLHPANNTFTISTPVEARARTYAQITSITIGTNSTDATAYLAPPDDAVRGVIHMAHSGESHAEIINGLVPFNPELPIIDARSFGKKRSIIITFATGPLPKAIRFWAGVHTCFPHRPKMETCYNCRRIGHRQDVCPAPASGCCHNCGETHTPTDPPTCPPKCIVCGDGHHTGNIQCKYRYARPQPRTTQPATGHQSRTREQTPAPRKSSRSASSARSASRDRSNKPRQDLTWADRVRKSPPASTQKIPDHNEGELRALREEVSRLTALSQRSLASPTLSLSTSPPTLTQTNTAPPQSPPPKKQRITPSPPASGPTDVDSKLKELSDQFDKKLKNLEIRLESNFNALLSDLTTKLETHIERCMESILQKMVGLLEARLTQLPPLSTPLLPTAQPTAIEPHIPIDTRLAPLIHPPTLQYGGTGQHARPCSFYFLHFPQRPKSFFSKILPLRPHSLVTTPHTLTPQTHPGHPHLCTTPCVITEIIHHTHTLPSIFIANIYHPPSKPMATLESLLRELHRLNLQLSVHNNFQTPTRIGNSVSMDTSPDLVLSCSLRDVTWTRTQHTLGSDHYMIQVTVPFKPPRHTYMTHKLINWDALRTTRTASPDNPITDINDWVDSLQTDIQHHTQQIETTTDVTTLDSRLAHLWEAYHSLLERWKRVTGYDPESLWVVSMDTAQTEIPLPTEEEYFQDMIRVWRGRKNRGAVSRDPCAGAAQQQTATRSEHAQGGCAPCASSKRAKQLQWRPQNMPRIEKDIIVVLKPRETIDLKATFGPGQAGAAIRSIIGDDASVGLVVWPVWDQNVLVCALKSVDAPEKLLRDIMLPVGGRQLPFRGHPKLSGEFCRGVVTVSQDETSESVKRKLSAEPNVVSVRKLGGTPVVVLTFVGTKVPRTVLYSYERLPVRLYKKTVPACPLCGTVGHRADACPRPQGGRCGSCGVQVSDATPDGPAEHQCAPSCLLCGGGQPTGAPGCAGRFRKPIKPGSPPGSKPKTGHKQVPTPKGGPKKAPAAQPEPKKAQTGSPINMKSGSQARPPVLKAKDFPPLALFEPQVSSWRGAVSRPSPTETVLQQQVEELRLQNQILARKIHELEAKQAGPSETTQEAELDDEDDGSSVKSCLTSVSRQTADTVVGSVSTAGHIGRLEALERTTEQLEERVAALPNQIMSAVRESFLDMFTAALTQTLPEIVAQVSDSVLNAMQPWVSSQIKNATRCDTPLLKRKTASRQAAEETSSGPALVGPVQPLIATAPAPGPRRSPTT</sequence>
<gene>
    <name evidence="1" type="ORF">HPB49_009816</name>
</gene>
<organism evidence="1 2">
    <name type="scientific">Dermacentor silvarum</name>
    <name type="common">Tick</name>
    <dbReference type="NCBI Taxonomy" id="543639"/>
    <lineage>
        <taxon>Eukaryota</taxon>
        <taxon>Metazoa</taxon>
        <taxon>Ecdysozoa</taxon>
        <taxon>Arthropoda</taxon>
        <taxon>Chelicerata</taxon>
        <taxon>Arachnida</taxon>
        <taxon>Acari</taxon>
        <taxon>Parasitiformes</taxon>
        <taxon>Ixodida</taxon>
        <taxon>Ixodoidea</taxon>
        <taxon>Ixodidae</taxon>
        <taxon>Rhipicephalinae</taxon>
        <taxon>Dermacentor</taxon>
    </lineage>
</organism>
<accession>A0ACB8CK93</accession>
<proteinExistence type="predicted"/>
<evidence type="ECO:0000313" key="1">
    <source>
        <dbReference type="EMBL" id="KAH7945341.1"/>
    </source>
</evidence>
<protein>
    <submittedName>
        <fullName evidence="1">Uncharacterized protein</fullName>
    </submittedName>
</protein>
<dbReference type="EMBL" id="CM023475">
    <property type="protein sequence ID" value="KAH7945341.1"/>
    <property type="molecule type" value="Genomic_DNA"/>
</dbReference>
<evidence type="ECO:0000313" key="2">
    <source>
        <dbReference type="Proteomes" id="UP000821865"/>
    </source>
</evidence>
<dbReference type="Proteomes" id="UP000821865">
    <property type="component" value="Chromosome 6"/>
</dbReference>